<organism evidence="1 2">
    <name type="scientific">Rhizoclosmatium globosum</name>
    <dbReference type="NCBI Taxonomy" id="329046"/>
    <lineage>
        <taxon>Eukaryota</taxon>
        <taxon>Fungi</taxon>
        <taxon>Fungi incertae sedis</taxon>
        <taxon>Chytridiomycota</taxon>
        <taxon>Chytridiomycota incertae sedis</taxon>
        <taxon>Chytridiomycetes</taxon>
        <taxon>Chytridiales</taxon>
        <taxon>Chytriomycetaceae</taxon>
        <taxon>Rhizoclosmatium</taxon>
    </lineage>
</organism>
<protein>
    <submittedName>
        <fullName evidence="1">Uncharacterized protein</fullName>
    </submittedName>
</protein>
<proteinExistence type="predicted"/>
<sequence>MTTQHQTVATFSTEYKICLRFNPIVSVRVFGFAVINEVDCETFEDIEANLAEEDAIEVPAVTEAGKTWFLKYNVRELISSVKGLIGDTESGIFLVSYLRIYPSQRHSCFKNCKCHCISSTAKCVSLEQVTTALCQLAMTLDDLALDVPSRINTLESSMELLWVPTISLTLKNYMKFFTEANLQQPSQLLRPF</sequence>
<accession>A0A1Y2CTL3</accession>
<evidence type="ECO:0000313" key="1">
    <source>
        <dbReference type="EMBL" id="ORY50398.1"/>
    </source>
</evidence>
<keyword evidence="2" id="KW-1185">Reference proteome</keyword>
<reference evidence="1 2" key="1">
    <citation type="submission" date="2016-07" db="EMBL/GenBank/DDBJ databases">
        <title>Pervasive Adenine N6-methylation of Active Genes in Fungi.</title>
        <authorList>
            <consortium name="DOE Joint Genome Institute"/>
            <person name="Mondo S.J."/>
            <person name="Dannebaum R.O."/>
            <person name="Kuo R.C."/>
            <person name="Labutti K."/>
            <person name="Haridas S."/>
            <person name="Kuo A."/>
            <person name="Salamov A."/>
            <person name="Ahrendt S.R."/>
            <person name="Lipzen A."/>
            <person name="Sullivan W."/>
            <person name="Andreopoulos W.B."/>
            <person name="Clum A."/>
            <person name="Lindquist E."/>
            <person name="Daum C."/>
            <person name="Ramamoorthy G.K."/>
            <person name="Gryganskyi A."/>
            <person name="Culley D."/>
            <person name="Magnuson J.K."/>
            <person name="James T.Y."/>
            <person name="O'Malley M.A."/>
            <person name="Stajich J.E."/>
            <person name="Spatafora J.W."/>
            <person name="Visel A."/>
            <person name="Grigoriev I.V."/>
        </authorList>
    </citation>
    <scope>NUCLEOTIDE SEQUENCE [LARGE SCALE GENOMIC DNA]</scope>
    <source>
        <strain evidence="1 2">JEL800</strain>
    </source>
</reference>
<dbReference type="AlphaFoldDB" id="A0A1Y2CTL3"/>
<dbReference type="EMBL" id="MCGO01000007">
    <property type="protein sequence ID" value="ORY50398.1"/>
    <property type="molecule type" value="Genomic_DNA"/>
</dbReference>
<dbReference type="Proteomes" id="UP000193642">
    <property type="component" value="Unassembled WGS sequence"/>
</dbReference>
<dbReference type="OrthoDB" id="10365605at2759"/>
<name>A0A1Y2CTL3_9FUNG</name>
<gene>
    <name evidence="1" type="ORF">BCR33DRAFT_781131</name>
</gene>
<evidence type="ECO:0000313" key="2">
    <source>
        <dbReference type="Proteomes" id="UP000193642"/>
    </source>
</evidence>
<comment type="caution">
    <text evidence="1">The sequence shown here is derived from an EMBL/GenBank/DDBJ whole genome shotgun (WGS) entry which is preliminary data.</text>
</comment>